<feature type="domain" description="ABC3 transporter permease C-terminal" evidence="7">
    <location>
        <begin position="920"/>
        <end position="1039"/>
    </location>
</feature>
<dbReference type="EMBL" id="CAMPGE010017950">
    <property type="protein sequence ID" value="CAI2376394.1"/>
    <property type="molecule type" value="Genomic_DNA"/>
</dbReference>
<feature type="transmembrane region" description="Helical" evidence="6">
    <location>
        <begin position="650"/>
        <end position="668"/>
    </location>
</feature>
<dbReference type="Pfam" id="PF02687">
    <property type="entry name" value="FtsX"/>
    <property type="match status" value="2"/>
</dbReference>
<keyword evidence="5 6" id="KW-0472">Membrane</keyword>
<dbReference type="GO" id="GO:0005886">
    <property type="term" value="C:plasma membrane"/>
    <property type="evidence" value="ECO:0007669"/>
    <property type="project" value="UniProtKB-SubCell"/>
</dbReference>
<feature type="transmembrane region" description="Helical" evidence="6">
    <location>
        <begin position="498"/>
        <end position="521"/>
    </location>
</feature>
<feature type="transmembrane region" description="Helical" evidence="6">
    <location>
        <begin position="583"/>
        <end position="607"/>
    </location>
</feature>
<gene>
    <name evidence="8" type="ORF">ECRASSUSDP1_LOCUS17764</name>
</gene>
<dbReference type="AlphaFoldDB" id="A0AAD1XPE2"/>
<comment type="caution">
    <text evidence="8">The sequence shown here is derived from an EMBL/GenBank/DDBJ whole genome shotgun (WGS) entry which is preliminary data.</text>
</comment>
<proteinExistence type="predicted"/>
<name>A0AAD1XPE2_EUPCR</name>
<feature type="transmembrane region" description="Helical" evidence="6">
    <location>
        <begin position="964"/>
        <end position="991"/>
    </location>
</feature>
<evidence type="ECO:0000256" key="4">
    <source>
        <dbReference type="ARBA" id="ARBA00022989"/>
    </source>
</evidence>
<dbReference type="InterPro" id="IPR003838">
    <property type="entry name" value="ABC3_permease_C"/>
</dbReference>
<keyword evidence="4 6" id="KW-1133">Transmembrane helix</keyword>
<feature type="transmembrane region" description="Helical" evidence="6">
    <location>
        <begin position="1011"/>
        <end position="1031"/>
    </location>
</feature>
<evidence type="ECO:0000256" key="1">
    <source>
        <dbReference type="ARBA" id="ARBA00004651"/>
    </source>
</evidence>
<dbReference type="PANTHER" id="PTHR32522">
    <property type="match status" value="1"/>
</dbReference>
<keyword evidence="9" id="KW-1185">Reference proteome</keyword>
<protein>
    <recommendedName>
        <fullName evidence="7">ABC3 transporter permease C-terminal domain-containing protein</fullName>
    </recommendedName>
</protein>
<feature type="transmembrane region" description="Helical" evidence="6">
    <location>
        <begin position="917"/>
        <end position="936"/>
    </location>
</feature>
<feature type="domain" description="ABC3 transporter permease C-terminal" evidence="7">
    <location>
        <begin position="409"/>
        <end position="528"/>
    </location>
</feature>
<dbReference type="PANTHER" id="PTHR32522:SF3">
    <property type="entry name" value="ABC3 TRANSPORTER PERMEASE PROTEIN DOMAIN-CONTAINING PROTEIN"/>
    <property type="match status" value="1"/>
</dbReference>
<feature type="transmembrane region" description="Helical" evidence="6">
    <location>
        <begin position="66"/>
        <end position="87"/>
    </location>
</feature>
<evidence type="ECO:0000313" key="9">
    <source>
        <dbReference type="Proteomes" id="UP001295684"/>
    </source>
</evidence>
<comment type="subcellular location">
    <subcellularLocation>
        <location evidence="1">Cell membrane</location>
        <topology evidence="1">Multi-pass membrane protein</topology>
    </subcellularLocation>
</comment>
<organism evidence="8 9">
    <name type="scientific">Euplotes crassus</name>
    <dbReference type="NCBI Taxonomy" id="5936"/>
    <lineage>
        <taxon>Eukaryota</taxon>
        <taxon>Sar</taxon>
        <taxon>Alveolata</taxon>
        <taxon>Ciliophora</taxon>
        <taxon>Intramacronucleata</taxon>
        <taxon>Spirotrichea</taxon>
        <taxon>Hypotrichia</taxon>
        <taxon>Euplotida</taxon>
        <taxon>Euplotidae</taxon>
        <taxon>Moneuplotes</taxon>
    </lineage>
</organism>
<reference evidence="8" key="1">
    <citation type="submission" date="2023-07" db="EMBL/GenBank/DDBJ databases">
        <authorList>
            <consortium name="AG Swart"/>
            <person name="Singh M."/>
            <person name="Singh A."/>
            <person name="Seah K."/>
            <person name="Emmerich C."/>
        </authorList>
    </citation>
    <scope>NUCLEOTIDE SEQUENCE</scope>
    <source>
        <strain evidence="8">DP1</strain>
    </source>
</reference>
<dbReference type="Proteomes" id="UP001295684">
    <property type="component" value="Unassembled WGS sequence"/>
</dbReference>
<evidence type="ECO:0000313" key="8">
    <source>
        <dbReference type="EMBL" id="CAI2376394.1"/>
    </source>
</evidence>
<evidence type="ECO:0000256" key="6">
    <source>
        <dbReference type="SAM" id="Phobius"/>
    </source>
</evidence>
<evidence type="ECO:0000256" key="5">
    <source>
        <dbReference type="ARBA" id="ARBA00023136"/>
    </source>
</evidence>
<evidence type="ECO:0000256" key="3">
    <source>
        <dbReference type="ARBA" id="ARBA00022692"/>
    </source>
</evidence>
<evidence type="ECO:0000256" key="2">
    <source>
        <dbReference type="ARBA" id="ARBA00022475"/>
    </source>
</evidence>
<sequence length="1047" mass="118755">MLKFTKEGSQTSRELFLHQKRASGSLVLKEVIPWTNSSSYIQCLMQQVHFHLENNIHNMYRHKCQFLISTLSIFIVVLVCLIANSVIDKAPVIFLRLAEQNSGEIDAFLLPASPTRVVDSSSGKKKLFTTLNYTAVQEELPRVNLTPRNYMKAFMHKADDHPAEQSKTPLDCKLCHREQKFLNDISLVFMDTDREREIKIGVNYHFPKLFKNECIISRSLLKESKLKLGSMAKVTFDGEHILNILATKLSKISHFPLPSIHDIGSIEVECLLKSEIAESFGKMDDQSVEKVLILEYEYMFDYVIDHVRKSLNRKEQSAMHQAASRLLIQSADQQNPYHYASTILMTFPEPRLDYYKNSDYNELLQSSLAEMNSLTQKLGYYPISVELPLLKQMEQFSVAILFMGLLFSMILAVFLAISIILIYGLLLVNVQQKSFEHGIKRMLGSSKWGLVKDVAVQTLCFVVPGIIFAFLCSFLILRVIYYYFFEQQLGLKMDPNPTYFAVCNAIMLGLVIPFVSSLIPIKNALSQNLNDALDFERSQTKAEVIEVINPSSKNIRIVLIIGAISAIYGFIIFVLLPQSLMSLNFGIILAVFFLILGGFLVGVVLVAMNFQHIIEVAITLSLFWLERTCIRTLILKNLIAHRIRNASTTLVYALSLSFLILCVVSYSLQVQNITLVKTKDWGEIRLGGKDHFLLYERVEEYIKKNPEKIANFGYKGHVLENYYYSDSFASPHSRYSSQPVQISSVSPSLFETLNQDQIKINYASESALTFGEQLYTKDGSHGSGLGSYLSEKLHLFPQKFESSFLVTIPDSDSGRETSSFFTLKPTFILDSAPGLGIGSRKHSDKPEMVVSFTTKEFLYTKLSRPRRMIPVKYAYLTLTDSKYAAEVITYMKQFTEVNSVYDAEEVLKEVKAILDTIFSVLICLSMFLCLFSLVSSTSANMMEQSKEVGVLRAIGFTKFMVKRLYFYETFVLVFASSCLGIIVGTFVGWTMTVQQANFLSIPIAFYFPYKHLLWACLASLICALVAIWAPASKILSKEISEIFKINS</sequence>
<keyword evidence="3 6" id="KW-0812">Transmembrane</keyword>
<feature type="transmembrane region" description="Helical" evidence="6">
    <location>
        <begin position="555"/>
        <end position="576"/>
    </location>
</feature>
<accession>A0AAD1XPE2</accession>
<evidence type="ECO:0000259" key="7">
    <source>
        <dbReference type="Pfam" id="PF02687"/>
    </source>
</evidence>
<feature type="transmembrane region" description="Helical" evidence="6">
    <location>
        <begin position="398"/>
        <end position="426"/>
    </location>
</feature>
<feature type="transmembrane region" description="Helical" evidence="6">
    <location>
        <begin position="454"/>
        <end position="477"/>
    </location>
</feature>
<keyword evidence="2" id="KW-1003">Cell membrane</keyword>